<reference evidence="7" key="2">
    <citation type="journal article" date="2021" name="PeerJ">
        <title>Extensive microbial diversity within the chicken gut microbiome revealed by metagenomics and culture.</title>
        <authorList>
            <person name="Gilroy R."/>
            <person name="Ravi A."/>
            <person name="Getino M."/>
            <person name="Pursley I."/>
            <person name="Horton D.L."/>
            <person name="Alikhan N.F."/>
            <person name="Baker D."/>
            <person name="Gharbi K."/>
            <person name="Hall N."/>
            <person name="Watson M."/>
            <person name="Adriaenssens E.M."/>
            <person name="Foster-Nyarko E."/>
            <person name="Jarju S."/>
            <person name="Secka A."/>
            <person name="Antonio M."/>
            <person name="Oren A."/>
            <person name="Chaudhuri R.R."/>
            <person name="La Ragione R."/>
            <person name="Hildebrand F."/>
            <person name="Pallen M.J."/>
        </authorList>
    </citation>
    <scope>NUCLEOTIDE SEQUENCE</scope>
    <source>
        <strain evidence="7">11300</strain>
    </source>
</reference>
<comment type="catalytic activity">
    <reaction evidence="1">
        <text>(8S)-3',8-cyclo-7,8-dihydroguanosine 5'-triphosphate = cyclic pyranopterin phosphate + diphosphate</text>
        <dbReference type="Rhea" id="RHEA:49580"/>
        <dbReference type="ChEBI" id="CHEBI:33019"/>
        <dbReference type="ChEBI" id="CHEBI:59648"/>
        <dbReference type="ChEBI" id="CHEBI:131766"/>
        <dbReference type="EC" id="4.6.1.17"/>
    </reaction>
</comment>
<protein>
    <recommendedName>
        <fullName evidence="3">cyclic pyranopterin monophosphate synthase</fullName>
        <ecNumber evidence="3">4.6.1.17</ecNumber>
    </recommendedName>
</protein>
<proteinExistence type="predicted"/>
<dbReference type="Proteomes" id="UP000824091">
    <property type="component" value="Unassembled WGS sequence"/>
</dbReference>
<feature type="domain" description="Molybdopterin cofactor biosynthesis C (MoaC)" evidence="6">
    <location>
        <begin position="14"/>
        <end position="178"/>
    </location>
</feature>
<dbReference type="InterPro" id="IPR002820">
    <property type="entry name" value="Mopterin_CF_biosynth-C_dom"/>
</dbReference>
<dbReference type="GO" id="GO:0061799">
    <property type="term" value="F:cyclic pyranopterin monophosphate synthase activity"/>
    <property type="evidence" value="ECO:0007669"/>
    <property type="project" value="UniProtKB-EC"/>
</dbReference>
<accession>A0A9D1L7J3</accession>
<evidence type="ECO:0000313" key="8">
    <source>
        <dbReference type="Proteomes" id="UP000824091"/>
    </source>
</evidence>
<evidence type="ECO:0000256" key="2">
    <source>
        <dbReference type="ARBA" id="ARBA00005046"/>
    </source>
</evidence>
<keyword evidence="5" id="KW-0456">Lyase</keyword>
<dbReference type="Gene3D" id="3.30.70.640">
    <property type="entry name" value="Molybdopterin cofactor biosynthesis C (MoaC) domain"/>
    <property type="match status" value="1"/>
</dbReference>
<evidence type="ECO:0000256" key="4">
    <source>
        <dbReference type="ARBA" id="ARBA00023150"/>
    </source>
</evidence>
<dbReference type="InterPro" id="IPR036522">
    <property type="entry name" value="MoaC_sf"/>
</dbReference>
<dbReference type="GO" id="GO:0006777">
    <property type="term" value="P:Mo-molybdopterin cofactor biosynthetic process"/>
    <property type="evidence" value="ECO:0007669"/>
    <property type="project" value="UniProtKB-KW"/>
</dbReference>
<organism evidence="7 8">
    <name type="scientific">Candidatus Fimisoma avicola</name>
    <dbReference type="NCBI Taxonomy" id="2840826"/>
    <lineage>
        <taxon>Bacteria</taxon>
        <taxon>Bacillati</taxon>
        <taxon>Bacillota</taxon>
        <taxon>Clostridia</taxon>
        <taxon>Eubacteriales</taxon>
        <taxon>Candidatus Fimisoma</taxon>
    </lineage>
</organism>
<keyword evidence="4" id="KW-0501">Molybdenum cofactor biosynthesis</keyword>
<dbReference type="SUPFAM" id="SSF55040">
    <property type="entry name" value="Molybdenum cofactor biosynthesis protein C, MoaC"/>
    <property type="match status" value="1"/>
</dbReference>
<name>A0A9D1L7J3_9FIRM</name>
<dbReference type="PANTHER" id="PTHR22960">
    <property type="entry name" value="MOLYBDOPTERIN COFACTOR SYNTHESIS PROTEIN A"/>
    <property type="match status" value="1"/>
</dbReference>
<dbReference type="EC" id="4.6.1.17" evidence="3"/>
<gene>
    <name evidence="7" type="ORF">IAD16_06055</name>
</gene>
<reference evidence="7" key="1">
    <citation type="submission" date="2020-10" db="EMBL/GenBank/DDBJ databases">
        <authorList>
            <person name="Gilroy R."/>
        </authorList>
    </citation>
    <scope>NUCLEOTIDE SEQUENCE</scope>
    <source>
        <strain evidence="7">11300</strain>
    </source>
</reference>
<dbReference type="Pfam" id="PF01967">
    <property type="entry name" value="MoaC"/>
    <property type="match status" value="1"/>
</dbReference>
<dbReference type="AlphaFoldDB" id="A0A9D1L7J3"/>
<dbReference type="CDD" id="cd01420">
    <property type="entry name" value="MoaC_PE"/>
    <property type="match status" value="1"/>
</dbReference>
<dbReference type="EMBL" id="DVMO01000089">
    <property type="protein sequence ID" value="HIU27924.1"/>
    <property type="molecule type" value="Genomic_DNA"/>
</dbReference>
<evidence type="ECO:0000256" key="3">
    <source>
        <dbReference type="ARBA" id="ARBA00012575"/>
    </source>
</evidence>
<dbReference type="InterPro" id="IPR047594">
    <property type="entry name" value="MoaC_bact/euk"/>
</dbReference>
<comment type="caution">
    <text evidence="7">The sequence shown here is derived from an EMBL/GenBank/DDBJ whole genome shotgun (WGS) entry which is preliminary data.</text>
</comment>
<comment type="pathway">
    <text evidence="2">Cofactor biosynthesis; molybdopterin biosynthesis.</text>
</comment>
<evidence type="ECO:0000256" key="5">
    <source>
        <dbReference type="ARBA" id="ARBA00023239"/>
    </source>
</evidence>
<dbReference type="InterPro" id="IPR050105">
    <property type="entry name" value="MoCo_biosynth_MoaA/MoaC"/>
</dbReference>
<evidence type="ECO:0000259" key="6">
    <source>
        <dbReference type="Pfam" id="PF01967"/>
    </source>
</evidence>
<sequence>MELTHFDENGKAIMVDISAKKDTGRTAEAEGTIFFNSNVADAISKGTSAKGDVIGVATVAGIMAAKRTWELIPMCHNIPLGSCQVIFDEKPRRIPVQIAATQDAGSANAALDSDQTHTRDERYLLTCRCIVKTTGKTGAEMEALTGVSVALLTVYDMCKALDKTMEIAGVRLLKKTGGKSGTIINI</sequence>
<evidence type="ECO:0000313" key="7">
    <source>
        <dbReference type="EMBL" id="HIU27924.1"/>
    </source>
</evidence>
<evidence type="ECO:0000256" key="1">
    <source>
        <dbReference type="ARBA" id="ARBA00001637"/>
    </source>
</evidence>